<dbReference type="InterPro" id="IPR029319">
    <property type="entry name" value="DNA_ligase_OB"/>
</dbReference>
<gene>
    <name evidence="9" type="ORF">ABS311_15105</name>
</gene>
<dbReference type="Pfam" id="PF14743">
    <property type="entry name" value="DNA_ligase_OB_2"/>
    <property type="match status" value="1"/>
</dbReference>
<dbReference type="PANTHER" id="PTHR47810:SF1">
    <property type="entry name" value="DNA LIGASE B"/>
    <property type="match status" value="1"/>
</dbReference>
<dbReference type="CDD" id="cd07896">
    <property type="entry name" value="Adenylation_kDNA_ligase_like"/>
    <property type="match status" value="1"/>
</dbReference>
<comment type="catalytic activity">
    <reaction evidence="6">
        <text>ATP + (deoxyribonucleotide)n-3'-hydroxyl + 5'-phospho-(deoxyribonucleotide)m = (deoxyribonucleotide)n+m + AMP + diphosphate.</text>
        <dbReference type="EC" id="6.5.1.1"/>
    </reaction>
</comment>
<protein>
    <submittedName>
        <fullName evidence="9">DNA ligase</fullName>
        <ecNumber evidence="9">6.5.1.1</ecNumber>
    </submittedName>
</protein>
<proteinExistence type="predicted"/>
<organism evidence="9 10">
    <name type="scientific">Catenovulum sediminis</name>
    <dbReference type="NCBI Taxonomy" id="1740262"/>
    <lineage>
        <taxon>Bacteria</taxon>
        <taxon>Pseudomonadati</taxon>
        <taxon>Pseudomonadota</taxon>
        <taxon>Gammaproteobacteria</taxon>
        <taxon>Alteromonadales</taxon>
        <taxon>Alteromonadaceae</taxon>
        <taxon>Catenovulum</taxon>
    </lineage>
</organism>
<evidence type="ECO:0000256" key="6">
    <source>
        <dbReference type="ARBA" id="ARBA00034003"/>
    </source>
</evidence>
<evidence type="ECO:0000256" key="4">
    <source>
        <dbReference type="ARBA" id="ARBA00022763"/>
    </source>
</evidence>
<dbReference type="InterPro" id="IPR012310">
    <property type="entry name" value="DNA_ligase_ATP-dep_cent"/>
</dbReference>
<dbReference type="RefSeq" id="WP_143870049.1">
    <property type="nucleotide sequence ID" value="NZ_CP041660.1"/>
</dbReference>
<dbReference type="Gene3D" id="3.30.470.30">
    <property type="entry name" value="DNA ligase/mRNA capping enzyme"/>
    <property type="match status" value="1"/>
</dbReference>
<comment type="cofactor">
    <cofactor evidence="1">
        <name>a divalent metal cation</name>
        <dbReference type="ChEBI" id="CHEBI:60240"/>
    </cofactor>
</comment>
<dbReference type="CDD" id="cd08041">
    <property type="entry name" value="OBF_kDNA_ligase_like"/>
    <property type="match status" value="1"/>
</dbReference>
<dbReference type="Gene3D" id="3.30.1490.70">
    <property type="match status" value="1"/>
</dbReference>
<evidence type="ECO:0000256" key="2">
    <source>
        <dbReference type="ARBA" id="ARBA00022598"/>
    </source>
</evidence>
<sequence length="287" mass="32656">MRKPRIGIKFALTIITFSIFFTLFILNPKAHADPRSLLLAEVYSPEIDITDYYVSEKFDGIRAYWDGEKLWTRNGNSINAPKSFTQGFPNIPLDGELWLKRNAFAQTLSIIKTGTEQNWAKISYQVFDLPSEQGTFNQRLIKMRTLEQQTNAPQLKWVKQFKVPSHAELKKTLEEYIAQGAEGLMLHHQNSYYQGKRSSDLLKVKKYLDADATVIAYQAGKGKFKGQMGALIVKTPKGQTFKIGTGFTNQERANPPPIGSLISYKYLGFTKNGLPRFAVFLKVKEED</sequence>
<reference evidence="9 10" key="1">
    <citation type="submission" date="2024-06" db="EMBL/GenBank/DDBJ databases">
        <authorList>
            <person name="Chen R.Y."/>
        </authorList>
    </citation>
    <scope>NUCLEOTIDE SEQUENCE [LARGE SCALE GENOMIC DNA]</scope>
    <source>
        <strain evidence="9 10">D2</strain>
    </source>
</reference>
<evidence type="ECO:0000256" key="3">
    <source>
        <dbReference type="ARBA" id="ARBA00022705"/>
    </source>
</evidence>
<keyword evidence="3" id="KW-0235">DNA replication</keyword>
<keyword evidence="2 9" id="KW-0436">Ligase</keyword>
<dbReference type="Proteomes" id="UP001467690">
    <property type="component" value="Unassembled WGS sequence"/>
</dbReference>
<dbReference type="EMBL" id="JBELOE010000255">
    <property type="protein sequence ID" value="MER2493209.1"/>
    <property type="molecule type" value="Genomic_DNA"/>
</dbReference>
<evidence type="ECO:0000313" key="9">
    <source>
        <dbReference type="EMBL" id="MER2493209.1"/>
    </source>
</evidence>
<dbReference type="SUPFAM" id="SSF50249">
    <property type="entry name" value="Nucleic acid-binding proteins"/>
    <property type="match status" value="1"/>
</dbReference>
<evidence type="ECO:0000259" key="7">
    <source>
        <dbReference type="Pfam" id="PF01068"/>
    </source>
</evidence>
<dbReference type="PANTHER" id="PTHR47810">
    <property type="entry name" value="DNA LIGASE"/>
    <property type="match status" value="1"/>
</dbReference>
<keyword evidence="4" id="KW-0227">DNA damage</keyword>
<dbReference type="SUPFAM" id="SSF56091">
    <property type="entry name" value="DNA ligase/mRNA capping enzyme, catalytic domain"/>
    <property type="match status" value="1"/>
</dbReference>
<dbReference type="GO" id="GO:0003910">
    <property type="term" value="F:DNA ligase (ATP) activity"/>
    <property type="evidence" value="ECO:0007669"/>
    <property type="project" value="UniProtKB-EC"/>
</dbReference>
<dbReference type="NCBIfam" id="NF006592">
    <property type="entry name" value="PRK09125.1"/>
    <property type="match status" value="1"/>
</dbReference>
<dbReference type="InterPro" id="IPR012340">
    <property type="entry name" value="NA-bd_OB-fold"/>
</dbReference>
<dbReference type="EC" id="6.5.1.1" evidence="9"/>
<evidence type="ECO:0000259" key="8">
    <source>
        <dbReference type="Pfam" id="PF14743"/>
    </source>
</evidence>
<evidence type="ECO:0000313" key="10">
    <source>
        <dbReference type="Proteomes" id="UP001467690"/>
    </source>
</evidence>
<name>A0ABV1RJW3_9ALTE</name>
<dbReference type="InterPro" id="IPR050326">
    <property type="entry name" value="NAD_dep_DNA_ligaseB"/>
</dbReference>
<comment type="caution">
    <text evidence="9">The sequence shown here is derived from an EMBL/GenBank/DDBJ whole genome shotgun (WGS) entry which is preliminary data.</text>
</comment>
<evidence type="ECO:0000256" key="1">
    <source>
        <dbReference type="ARBA" id="ARBA00001968"/>
    </source>
</evidence>
<dbReference type="Gene3D" id="2.40.50.140">
    <property type="entry name" value="Nucleic acid-binding proteins"/>
    <property type="match status" value="1"/>
</dbReference>
<keyword evidence="10" id="KW-1185">Reference proteome</keyword>
<dbReference type="Pfam" id="PF01068">
    <property type="entry name" value="DNA_ligase_A_M"/>
    <property type="match status" value="1"/>
</dbReference>
<feature type="domain" description="DNA ligase OB-like" evidence="8">
    <location>
        <begin position="220"/>
        <end position="283"/>
    </location>
</feature>
<evidence type="ECO:0000256" key="5">
    <source>
        <dbReference type="ARBA" id="ARBA00023204"/>
    </source>
</evidence>
<keyword evidence="5" id="KW-0234">DNA repair</keyword>
<feature type="domain" description="ATP-dependent DNA ligase family profile" evidence="7">
    <location>
        <begin position="51"/>
        <end position="205"/>
    </location>
</feature>
<accession>A0ABV1RJW3</accession>